<sequence length="171" mass="18408">MGLKVINRSGLIAVLTCLILSNCSSSSQPLPDGANGRIVRVIDGDTVDVSMSGHTERVRLIGIDTPETKKPNTPIQCFGPEASKHTKELLPVDTPVLVQRDVEARDPYGRLLGYVYRTSDQLFINQDLIVNGYARPLSIAPNTAFAGEFAGLAQTAQNSKIGLWGECASEP</sequence>
<dbReference type="AlphaFoldDB" id="A0A6J7GJW5"/>
<evidence type="ECO:0000313" key="5">
    <source>
        <dbReference type="EMBL" id="CAB4721288.1"/>
    </source>
</evidence>
<dbReference type="EMBL" id="CAFBPS010000150">
    <property type="protein sequence ID" value="CAB5035835.1"/>
    <property type="molecule type" value="Genomic_DNA"/>
</dbReference>
<organism evidence="9">
    <name type="scientific">freshwater metagenome</name>
    <dbReference type="NCBI Taxonomy" id="449393"/>
    <lineage>
        <taxon>unclassified sequences</taxon>
        <taxon>metagenomes</taxon>
        <taxon>ecological metagenomes</taxon>
    </lineage>
</organism>
<evidence type="ECO:0000313" key="6">
    <source>
        <dbReference type="EMBL" id="CAB4785547.1"/>
    </source>
</evidence>
<feature type="domain" description="TNase-like" evidence="4">
    <location>
        <begin position="32"/>
        <end position="166"/>
    </location>
</feature>
<evidence type="ECO:0000256" key="1">
    <source>
        <dbReference type="ARBA" id="ARBA00022722"/>
    </source>
</evidence>
<evidence type="ECO:0000256" key="2">
    <source>
        <dbReference type="ARBA" id="ARBA00022759"/>
    </source>
</evidence>
<dbReference type="GO" id="GO:0004519">
    <property type="term" value="F:endonuclease activity"/>
    <property type="evidence" value="ECO:0007669"/>
    <property type="project" value="UniProtKB-KW"/>
</dbReference>
<dbReference type="SMART" id="SM00318">
    <property type="entry name" value="SNc"/>
    <property type="match status" value="1"/>
</dbReference>
<keyword evidence="2" id="KW-0255">Endonuclease</keyword>
<evidence type="ECO:0000313" key="8">
    <source>
        <dbReference type="EMBL" id="CAB4872599.1"/>
    </source>
</evidence>
<protein>
    <submittedName>
        <fullName evidence="9">Unannotated protein</fullName>
    </submittedName>
</protein>
<dbReference type="PROSITE" id="PS01284">
    <property type="entry name" value="TNASE_2"/>
    <property type="match status" value="1"/>
</dbReference>
<dbReference type="GO" id="GO:0016787">
    <property type="term" value="F:hydrolase activity"/>
    <property type="evidence" value="ECO:0007669"/>
    <property type="project" value="UniProtKB-KW"/>
</dbReference>
<dbReference type="EMBL" id="CAFBMF010000093">
    <property type="protein sequence ID" value="CAB4906928.1"/>
    <property type="molecule type" value="Genomic_DNA"/>
</dbReference>
<dbReference type="PANTHER" id="PTHR12302">
    <property type="entry name" value="EBNA2 BINDING PROTEIN P100"/>
    <property type="match status" value="1"/>
</dbReference>
<dbReference type="EMBL" id="CAFBLJ010000053">
    <property type="protein sequence ID" value="CAB4872599.1"/>
    <property type="molecule type" value="Genomic_DNA"/>
</dbReference>
<dbReference type="EMBL" id="CAEZYH010000040">
    <property type="protein sequence ID" value="CAB4721288.1"/>
    <property type="molecule type" value="Genomic_DNA"/>
</dbReference>
<dbReference type="EMBL" id="CAEZZP010000151">
    <property type="protein sequence ID" value="CAB4785547.1"/>
    <property type="molecule type" value="Genomic_DNA"/>
</dbReference>
<accession>A0A6J7GJW5</accession>
<proteinExistence type="predicted"/>
<dbReference type="InterPro" id="IPR035437">
    <property type="entry name" value="SNase_OB-fold_sf"/>
</dbReference>
<name>A0A6J7GJW5_9ZZZZ</name>
<gene>
    <name evidence="5" type="ORF">UFOPK2658_01046</name>
    <name evidence="6" type="ORF">UFOPK2880_01703</name>
    <name evidence="7" type="ORF">UFOPK3004_01491</name>
    <name evidence="8" type="ORF">UFOPK3304_01089</name>
    <name evidence="9" type="ORF">UFOPK3494_01272</name>
    <name evidence="10" type="ORF">UFOPK4134_01531</name>
</gene>
<evidence type="ECO:0000259" key="4">
    <source>
        <dbReference type="PROSITE" id="PS50830"/>
    </source>
</evidence>
<dbReference type="PROSITE" id="PS50830">
    <property type="entry name" value="TNASE_3"/>
    <property type="match status" value="1"/>
</dbReference>
<dbReference type="GO" id="GO:0003676">
    <property type="term" value="F:nucleic acid binding"/>
    <property type="evidence" value="ECO:0007669"/>
    <property type="project" value="InterPro"/>
</dbReference>
<dbReference type="InterPro" id="IPR016071">
    <property type="entry name" value="Staphylococal_nuclease_OB-fold"/>
</dbReference>
<evidence type="ECO:0000313" key="10">
    <source>
        <dbReference type="EMBL" id="CAB5035835.1"/>
    </source>
</evidence>
<evidence type="ECO:0000256" key="3">
    <source>
        <dbReference type="ARBA" id="ARBA00022801"/>
    </source>
</evidence>
<keyword evidence="3" id="KW-0378">Hydrolase</keyword>
<dbReference type="SUPFAM" id="SSF50199">
    <property type="entry name" value="Staphylococcal nuclease"/>
    <property type="match status" value="1"/>
</dbReference>
<dbReference type="PROSITE" id="PS01123">
    <property type="entry name" value="TNASE_1"/>
    <property type="match status" value="1"/>
</dbReference>
<evidence type="ECO:0000313" key="7">
    <source>
        <dbReference type="EMBL" id="CAB4815089.1"/>
    </source>
</evidence>
<keyword evidence="1" id="KW-0540">Nuclease</keyword>
<evidence type="ECO:0000313" key="9">
    <source>
        <dbReference type="EMBL" id="CAB4906928.1"/>
    </source>
</evidence>
<dbReference type="InterPro" id="IPR002071">
    <property type="entry name" value="Thermonucl_AS"/>
</dbReference>
<dbReference type="PANTHER" id="PTHR12302:SF3">
    <property type="entry name" value="SERINE_THREONINE-PROTEIN KINASE 31"/>
    <property type="match status" value="1"/>
</dbReference>
<dbReference type="EMBL" id="CAFAAL010000166">
    <property type="protein sequence ID" value="CAB4815089.1"/>
    <property type="molecule type" value="Genomic_DNA"/>
</dbReference>
<dbReference type="Gene3D" id="2.40.50.90">
    <property type="match status" value="1"/>
</dbReference>
<reference evidence="9" key="1">
    <citation type="submission" date="2020-05" db="EMBL/GenBank/DDBJ databases">
        <authorList>
            <person name="Chiriac C."/>
            <person name="Salcher M."/>
            <person name="Ghai R."/>
            <person name="Kavagutti S V."/>
        </authorList>
    </citation>
    <scope>NUCLEOTIDE SEQUENCE</scope>
</reference>
<dbReference type="Pfam" id="PF00565">
    <property type="entry name" value="SNase"/>
    <property type="match status" value="1"/>
</dbReference>